<comment type="similarity">
    <text evidence="1">Belongs to the Mg-chelatase subunits D/I family. ComM subfamily.</text>
</comment>
<evidence type="ECO:0000313" key="5">
    <source>
        <dbReference type="EMBL" id="PIZ40629.1"/>
    </source>
</evidence>
<dbReference type="Gene3D" id="3.40.50.300">
    <property type="entry name" value="P-loop containing nucleotide triphosphate hydrolases"/>
    <property type="match status" value="1"/>
</dbReference>
<dbReference type="InterPro" id="IPR025158">
    <property type="entry name" value="Mg_chelat-rel_C"/>
</dbReference>
<evidence type="ECO:0000256" key="2">
    <source>
        <dbReference type="ARBA" id="ARBA00022741"/>
    </source>
</evidence>
<feature type="domain" description="AAA+ ATPase" evidence="4">
    <location>
        <begin position="211"/>
        <end position="394"/>
    </location>
</feature>
<dbReference type="RefSeq" id="WP_286678941.1">
    <property type="nucleotide sequence ID" value="NZ_MNXI01000117.1"/>
</dbReference>
<dbReference type="InterPro" id="IPR001208">
    <property type="entry name" value="MCM_dom"/>
</dbReference>
<protein>
    <submittedName>
        <fullName evidence="5">Magnesium chelatase</fullName>
    </submittedName>
</protein>
<dbReference type="InterPro" id="IPR020568">
    <property type="entry name" value="Ribosomal_Su5_D2-typ_SF"/>
</dbReference>
<organism evidence="5 6">
    <name type="scientific">Candidatus Aquicultor secundus</name>
    <dbReference type="NCBI Taxonomy" id="1973895"/>
    <lineage>
        <taxon>Bacteria</taxon>
        <taxon>Bacillati</taxon>
        <taxon>Actinomycetota</taxon>
        <taxon>Candidatus Aquicultoria</taxon>
        <taxon>Candidatus Aquicultorales</taxon>
        <taxon>Candidatus Aquicultoraceae</taxon>
        <taxon>Candidatus Aquicultor</taxon>
    </lineage>
</organism>
<dbReference type="PRINTS" id="PR01657">
    <property type="entry name" value="MCMFAMILY"/>
</dbReference>
<dbReference type="PANTHER" id="PTHR32039">
    <property type="entry name" value="MAGNESIUM-CHELATASE SUBUNIT CHLI"/>
    <property type="match status" value="1"/>
</dbReference>
<dbReference type="InterPro" id="IPR000523">
    <property type="entry name" value="Mg_chelatse_chII-like_cat_dom"/>
</dbReference>
<accession>A0A2M7T948</accession>
<dbReference type="Pfam" id="PF01078">
    <property type="entry name" value="Mg_chelatase"/>
    <property type="match status" value="1"/>
</dbReference>
<dbReference type="InterPro" id="IPR027417">
    <property type="entry name" value="P-loop_NTPase"/>
</dbReference>
<evidence type="ECO:0000259" key="4">
    <source>
        <dbReference type="SMART" id="SM00382"/>
    </source>
</evidence>
<dbReference type="Gene3D" id="3.30.230.10">
    <property type="match status" value="1"/>
</dbReference>
<proteinExistence type="inferred from homology"/>
<dbReference type="Pfam" id="PF13541">
    <property type="entry name" value="ChlI"/>
    <property type="match status" value="1"/>
</dbReference>
<dbReference type="Pfam" id="PF13335">
    <property type="entry name" value="Mg_chelatase_C"/>
    <property type="match status" value="1"/>
</dbReference>
<dbReference type="Proteomes" id="UP000230956">
    <property type="component" value="Unassembled WGS sequence"/>
</dbReference>
<dbReference type="InterPro" id="IPR003593">
    <property type="entry name" value="AAA+_ATPase"/>
</dbReference>
<comment type="caution">
    <text evidence="5">The sequence shown here is derived from an EMBL/GenBank/DDBJ whole genome shotgun (WGS) entry which is preliminary data.</text>
</comment>
<keyword evidence="3" id="KW-0067">ATP-binding</keyword>
<evidence type="ECO:0000256" key="1">
    <source>
        <dbReference type="ARBA" id="ARBA00006354"/>
    </source>
</evidence>
<dbReference type="AlphaFoldDB" id="A0A2M7T948"/>
<reference evidence="6" key="1">
    <citation type="submission" date="2017-09" db="EMBL/GenBank/DDBJ databases">
        <title>Depth-based differentiation of microbial function through sediment-hosted aquifers and enrichment of novel symbionts in the deep terrestrial subsurface.</title>
        <authorList>
            <person name="Probst A.J."/>
            <person name="Ladd B."/>
            <person name="Jarett J.K."/>
            <person name="Geller-Mcgrath D.E."/>
            <person name="Sieber C.M.K."/>
            <person name="Emerson J.B."/>
            <person name="Anantharaman K."/>
            <person name="Thomas B.C."/>
            <person name="Malmstrom R."/>
            <person name="Stieglmeier M."/>
            <person name="Klingl A."/>
            <person name="Woyke T."/>
            <person name="Ryan C.M."/>
            <person name="Banfield J.F."/>
        </authorList>
    </citation>
    <scope>NUCLEOTIDE SEQUENCE [LARGE SCALE GENOMIC DNA]</scope>
</reference>
<dbReference type="InterPro" id="IPR045006">
    <property type="entry name" value="CHLI-like"/>
</dbReference>
<dbReference type="NCBIfam" id="TIGR00368">
    <property type="entry name" value="YifB family Mg chelatase-like AAA ATPase"/>
    <property type="match status" value="1"/>
</dbReference>
<dbReference type="InterPro" id="IPR004482">
    <property type="entry name" value="Mg_chelat-rel"/>
</dbReference>
<evidence type="ECO:0000313" key="6">
    <source>
        <dbReference type="Proteomes" id="UP000230956"/>
    </source>
</evidence>
<name>A0A2M7T948_9ACTN</name>
<dbReference type="GO" id="GO:0003677">
    <property type="term" value="F:DNA binding"/>
    <property type="evidence" value="ECO:0007669"/>
    <property type="project" value="InterPro"/>
</dbReference>
<dbReference type="EMBL" id="PFNG01000085">
    <property type="protein sequence ID" value="PIZ40629.1"/>
    <property type="molecule type" value="Genomic_DNA"/>
</dbReference>
<gene>
    <name evidence="5" type="ORF">COY37_03620</name>
</gene>
<dbReference type="PANTHER" id="PTHR32039:SF7">
    <property type="entry name" value="COMPETENCE PROTEIN COMM"/>
    <property type="match status" value="1"/>
</dbReference>
<dbReference type="GO" id="GO:0005524">
    <property type="term" value="F:ATP binding"/>
    <property type="evidence" value="ECO:0007669"/>
    <property type="project" value="UniProtKB-KW"/>
</dbReference>
<dbReference type="InterPro" id="IPR014721">
    <property type="entry name" value="Ribsml_uS5_D2-typ_fold_subgr"/>
</dbReference>
<dbReference type="SMART" id="SM00382">
    <property type="entry name" value="AAA"/>
    <property type="match status" value="1"/>
</dbReference>
<sequence>MLAKVLSAAVIGMDAFPVEVEVDVFLGIPTVNIVGLVDTAVQESKERVRSGISNSQFEFPLKRVIVNLAPADIRKEGPAYDLPIALGIMAATEQLPQDKLDDYLIAGELSLTGEIRRITGALLIAICAKTLGKKGIIIPMDNAPEASVVDGVDVLPVGNLNQVVDFLTGKAPIQAHNKNRGDSEQDHRGLNFSDVKGQGHVKRALEVAAAGGHNILLIGPPGAGKTMLASRLPSILPKLTLSESIEVTKVYSVAGLLRSGESLLTTRPFREPHHTISNAGLIGGGSHPRPGEVSLAHNGVLFLDEFPEFSKGVLQVLRQPLEEGRVTISRAAGAFTYPASFTLVASMNPCPCGHLGDRAKQCICNPHAIQRYRGRISGPLLDRIDIHVDVPRLGKEDLLHSKEGEKSEAIKRRIEAARALQIKRFAEQNKGNGRDILTNSRMKAGEVKKFCRLHPTASSFLEVSIDKLGLSARAYERVLKVARTIADLAEQETIDIEHVAEAVQYRALDRQFF</sequence>
<keyword evidence="2" id="KW-0547">Nucleotide-binding</keyword>
<dbReference type="SUPFAM" id="SSF52540">
    <property type="entry name" value="P-loop containing nucleoside triphosphate hydrolases"/>
    <property type="match status" value="1"/>
</dbReference>
<evidence type="ECO:0000256" key="3">
    <source>
        <dbReference type="ARBA" id="ARBA00022840"/>
    </source>
</evidence>
<dbReference type="SUPFAM" id="SSF54211">
    <property type="entry name" value="Ribosomal protein S5 domain 2-like"/>
    <property type="match status" value="1"/>
</dbReference>